<dbReference type="FunFam" id="1.25.40.10:FF:000397">
    <property type="entry name" value="Pentatricopeptide repeat-containing protein At2g40720"/>
    <property type="match status" value="1"/>
</dbReference>
<dbReference type="Pfam" id="PF20431">
    <property type="entry name" value="E_motif"/>
    <property type="match status" value="1"/>
</dbReference>
<dbReference type="PANTHER" id="PTHR47926:SF520">
    <property type="entry name" value="DYW DOMAIN-CONTAINING PROTEIN"/>
    <property type="match status" value="1"/>
</dbReference>
<dbReference type="FunFam" id="1.25.40.10:FF:000353">
    <property type="entry name" value="Pentatricopeptide repeat-containing protein At4g39530"/>
    <property type="match status" value="1"/>
</dbReference>
<protein>
    <recommendedName>
        <fullName evidence="4">DYW domain-containing protein</fullName>
    </recommendedName>
</protein>
<keyword evidence="6" id="KW-1185">Reference proteome</keyword>
<proteinExistence type="inferred from homology"/>
<reference evidence="5 6" key="1">
    <citation type="submission" date="2024-03" db="EMBL/GenBank/DDBJ databases">
        <title>WGS assembly of Saponaria officinalis var. Norfolk2.</title>
        <authorList>
            <person name="Jenkins J."/>
            <person name="Shu S."/>
            <person name="Grimwood J."/>
            <person name="Barry K."/>
            <person name="Goodstein D."/>
            <person name="Schmutz J."/>
            <person name="Leebens-Mack J."/>
            <person name="Osbourn A."/>
        </authorList>
    </citation>
    <scope>NUCLEOTIDE SEQUENCE [LARGE SCALE GENOMIC DNA]</scope>
    <source>
        <strain evidence="6">cv. Norfolk2</strain>
        <strain evidence="5">JIC</strain>
        <tissue evidence="5">Leaf</tissue>
    </source>
</reference>
<dbReference type="FunFam" id="1.25.40.10:FF:000031">
    <property type="entry name" value="Pentatricopeptide repeat-containing protein mitochondrial"/>
    <property type="match status" value="1"/>
</dbReference>
<dbReference type="GO" id="GO:0008270">
    <property type="term" value="F:zinc ion binding"/>
    <property type="evidence" value="ECO:0007669"/>
    <property type="project" value="InterPro"/>
</dbReference>
<dbReference type="NCBIfam" id="TIGR00756">
    <property type="entry name" value="PPR"/>
    <property type="match status" value="3"/>
</dbReference>
<dbReference type="InterPro" id="IPR002885">
    <property type="entry name" value="PPR_rpt"/>
</dbReference>
<dbReference type="Pfam" id="PF14432">
    <property type="entry name" value="DYW_deaminase"/>
    <property type="match status" value="1"/>
</dbReference>
<dbReference type="InterPro" id="IPR011990">
    <property type="entry name" value="TPR-like_helical_dom_sf"/>
</dbReference>
<dbReference type="InterPro" id="IPR046848">
    <property type="entry name" value="E_motif"/>
</dbReference>
<dbReference type="FunFam" id="1.25.40.10:FF:000366">
    <property type="entry name" value="Pentatricopeptide (PPR) repeat-containing protein"/>
    <property type="match status" value="1"/>
</dbReference>
<feature type="repeat" description="PPR" evidence="3">
    <location>
        <begin position="182"/>
        <end position="216"/>
    </location>
</feature>
<feature type="domain" description="DYW" evidence="4">
    <location>
        <begin position="699"/>
        <end position="791"/>
    </location>
</feature>
<feature type="repeat" description="PPR" evidence="3">
    <location>
        <begin position="81"/>
        <end position="115"/>
    </location>
</feature>
<dbReference type="EMBL" id="JBDFQZ010000011">
    <property type="protein sequence ID" value="KAK9675338.1"/>
    <property type="molecule type" value="Genomic_DNA"/>
</dbReference>
<dbReference type="EMBL" id="JBDFQZ010000011">
    <property type="protein sequence ID" value="KAK9675334.1"/>
    <property type="molecule type" value="Genomic_DNA"/>
</dbReference>
<dbReference type="EMBL" id="JBDFQZ010000011">
    <property type="protein sequence ID" value="KAK9675337.1"/>
    <property type="molecule type" value="Genomic_DNA"/>
</dbReference>
<dbReference type="GO" id="GO:0003723">
    <property type="term" value="F:RNA binding"/>
    <property type="evidence" value="ECO:0007669"/>
    <property type="project" value="InterPro"/>
</dbReference>
<dbReference type="Gene3D" id="1.25.40.10">
    <property type="entry name" value="Tetratricopeptide repeat domain"/>
    <property type="match status" value="5"/>
</dbReference>
<dbReference type="Proteomes" id="UP001443914">
    <property type="component" value="Unassembled WGS sequence"/>
</dbReference>
<dbReference type="EMBL" id="JBDFQZ010000011">
    <property type="protein sequence ID" value="KAK9675335.1"/>
    <property type="molecule type" value="Genomic_DNA"/>
</dbReference>
<dbReference type="InterPro" id="IPR032867">
    <property type="entry name" value="DYW_dom"/>
</dbReference>
<evidence type="ECO:0000259" key="4">
    <source>
        <dbReference type="Pfam" id="PF14432"/>
    </source>
</evidence>
<keyword evidence="2" id="KW-0677">Repeat</keyword>
<evidence type="ECO:0000256" key="3">
    <source>
        <dbReference type="PROSITE-ProRule" id="PRU00708"/>
    </source>
</evidence>
<accession>A0AAW1HGI9</accession>
<dbReference type="AlphaFoldDB" id="A0AAW1HGI9"/>
<evidence type="ECO:0000313" key="5">
    <source>
        <dbReference type="EMBL" id="KAK9675337.1"/>
    </source>
</evidence>
<dbReference type="Pfam" id="PF13041">
    <property type="entry name" value="PPR_2"/>
    <property type="match status" value="2"/>
</dbReference>
<dbReference type="EMBL" id="JBDFQZ010000011">
    <property type="protein sequence ID" value="KAK9675336.1"/>
    <property type="molecule type" value="Genomic_DNA"/>
</dbReference>
<name>A0AAW1HGI9_SAPOF</name>
<feature type="repeat" description="PPR" evidence="3">
    <location>
        <begin position="484"/>
        <end position="518"/>
    </location>
</feature>
<evidence type="ECO:0000256" key="2">
    <source>
        <dbReference type="ARBA" id="ARBA00022737"/>
    </source>
</evidence>
<dbReference type="PROSITE" id="PS51375">
    <property type="entry name" value="PPR"/>
    <property type="match status" value="4"/>
</dbReference>
<dbReference type="PANTHER" id="PTHR47926">
    <property type="entry name" value="PENTATRICOPEPTIDE REPEAT-CONTAINING PROTEIN"/>
    <property type="match status" value="1"/>
</dbReference>
<evidence type="ECO:0000256" key="1">
    <source>
        <dbReference type="ARBA" id="ARBA00006643"/>
    </source>
</evidence>
<dbReference type="FunFam" id="1.25.40.10:FF:000344">
    <property type="entry name" value="Pentatricopeptide repeat-containing protein"/>
    <property type="match status" value="1"/>
</dbReference>
<sequence>MLKVVRQTAPALLWGEFDPHVYARAIQKCGSLQKGQLLHSHLLKRGNCLDLFALNVLLHHYVSFHSLSDASQLFDEMPQRNTVSFVTLFQGFARAARFPEALRCFTRLHSEGHDLNPFAFTSLLKLLVDIDLPNFGYYVHASIFKLGHIGDAFVATALLDSYSSCGLVDFARGVFDGIFLKDIVSWSGMVCCYSENHRFVDSLRLFNQMGRLGFKPNNFTLASGLKSCVGLGELGAGMSIHASVLKTGFEIDTYVGMALLDLYTQLGHLIDAHLLFDTVPKEDVISWSFMIARCAQSDHNHMALSVFQQMMQTLMPTEFALASALQASATLSHLIMGKLLHCLVFKLGLHSNVFVSNALMDVYAKCARMQDSELLFQETTDKTDVTWNTMIVGYAQLGEGEKALMMFRDMLQSTFLPTEVAYSSALRACATLAAVDPGTQIHAFAIKTKLDKDSVVGNSLVDMYSKCGNIKPARLVFDKMDKPDEVSWNSVISAYAMHGLAKEALVMFHRMQETQCKPNKLTFVGVLSACSNMGLLDEGQAYFAAMSRDYGIEPSVEHYTCMVGLMGRSGSLDKAMKLIQEMPFEPTVMVWRAMLGACAIHNNVDLGRVAAEHILKIEPEDEAAYVLLSNIYASKKRWGNVALVRKSMKNKGLKKEPGVSWVEIQGSAHYFTVGDTSHPDIRLIRGVLEWLRKRIKKQGYIANCNAVLFEVEDNEKELHLWSHSERLALAFAIVRTPVSAPIRILKNLRICIDCHSAAKLISKVVEREIIIRDINRFHHFQGGTCSCGDYW</sequence>
<feature type="repeat" description="PPR" evidence="3">
    <location>
        <begin position="383"/>
        <end position="417"/>
    </location>
</feature>
<comment type="caution">
    <text evidence="5">The sequence shown here is derived from an EMBL/GenBank/DDBJ whole genome shotgun (WGS) entry which is preliminary data.</text>
</comment>
<gene>
    <name evidence="5" type="ORF">RND81_11G001200</name>
</gene>
<comment type="similarity">
    <text evidence="1">Belongs to the PPR family. PCMP-H subfamily.</text>
</comment>
<dbReference type="GO" id="GO:0009451">
    <property type="term" value="P:RNA modification"/>
    <property type="evidence" value="ECO:0007669"/>
    <property type="project" value="InterPro"/>
</dbReference>
<dbReference type="InterPro" id="IPR046960">
    <property type="entry name" value="PPR_At4g14850-like_plant"/>
</dbReference>
<evidence type="ECO:0000313" key="6">
    <source>
        <dbReference type="Proteomes" id="UP001443914"/>
    </source>
</evidence>
<dbReference type="Pfam" id="PF01535">
    <property type="entry name" value="PPR"/>
    <property type="match status" value="5"/>
</dbReference>
<organism evidence="5 6">
    <name type="scientific">Saponaria officinalis</name>
    <name type="common">Common soapwort</name>
    <name type="synonym">Lychnis saponaria</name>
    <dbReference type="NCBI Taxonomy" id="3572"/>
    <lineage>
        <taxon>Eukaryota</taxon>
        <taxon>Viridiplantae</taxon>
        <taxon>Streptophyta</taxon>
        <taxon>Embryophyta</taxon>
        <taxon>Tracheophyta</taxon>
        <taxon>Spermatophyta</taxon>
        <taxon>Magnoliopsida</taxon>
        <taxon>eudicotyledons</taxon>
        <taxon>Gunneridae</taxon>
        <taxon>Pentapetalae</taxon>
        <taxon>Caryophyllales</taxon>
        <taxon>Caryophyllaceae</taxon>
        <taxon>Caryophylleae</taxon>
        <taxon>Saponaria</taxon>
    </lineage>
</organism>